<dbReference type="NCBIfam" id="TIGR00256">
    <property type="entry name" value="D-aminoacyl-tRNA deacylase"/>
    <property type="match status" value="1"/>
</dbReference>
<accession>X1JXT2</accession>
<organism evidence="2">
    <name type="scientific">marine sediment metagenome</name>
    <dbReference type="NCBI Taxonomy" id="412755"/>
    <lineage>
        <taxon>unclassified sequences</taxon>
        <taxon>metagenomes</taxon>
        <taxon>ecological metagenomes</taxon>
    </lineage>
</organism>
<dbReference type="SUPFAM" id="SSF69500">
    <property type="entry name" value="DTD-like"/>
    <property type="match status" value="1"/>
</dbReference>
<evidence type="ECO:0000313" key="2">
    <source>
        <dbReference type="EMBL" id="GAH86210.1"/>
    </source>
</evidence>
<dbReference type="PANTHER" id="PTHR10472">
    <property type="entry name" value="D-TYROSYL-TRNA TYR DEACYLASE"/>
    <property type="match status" value="1"/>
</dbReference>
<dbReference type="PANTHER" id="PTHR10472:SF5">
    <property type="entry name" value="D-AMINOACYL-TRNA DEACYLASE 1"/>
    <property type="match status" value="1"/>
</dbReference>
<feature type="non-terminal residue" evidence="2">
    <location>
        <position position="1"/>
    </location>
</feature>
<dbReference type="InterPro" id="IPR003732">
    <property type="entry name" value="Daa-tRNA_deacyls_DTD"/>
</dbReference>
<dbReference type="InterPro" id="IPR023509">
    <property type="entry name" value="DTD-like_sf"/>
</dbReference>
<comment type="caution">
    <text evidence="2">The sequence shown here is derived from an EMBL/GenBank/DDBJ whole genome shotgun (WGS) entry which is preliminary data.</text>
</comment>
<comment type="similarity">
    <text evidence="1">Belongs to the DTD family.</text>
</comment>
<protein>
    <recommendedName>
        <fullName evidence="3">D-tyrosyl-tRNA(Tyr) deacylase</fullName>
    </recommendedName>
</protein>
<dbReference type="FunFam" id="3.50.80.10:FF:000001">
    <property type="entry name" value="D-aminoacyl-tRNA deacylase"/>
    <property type="match status" value="1"/>
</dbReference>
<dbReference type="EMBL" id="BARU01041228">
    <property type="protein sequence ID" value="GAH86210.1"/>
    <property type="molecule type" value="Genomic_DNA"/>
</dbReference>
<proteinExistence type="inferred from homology"/>
<dbReference type="Pfam" id="PF02580">
    <property type="entry name" value="Tyr_Deacylase"/>
    <property type="match status" value="1"/>
</dbReference>
<evidence type="ECO:0000256" key="1">
    <source>
        <dbReference type="ARBA" id="ARBA00009673"/>
    </source>
</evidence>
<dbReference type="Gene3D" id="3.50.80.10">
    <property type="entry name" value="D-tyrosyl-tRNA(Tyr) deacylase"/>
    <property type="match status" value="1"/>
</dbReference>
<evidence type="ECO:0008006" key="3">
    <source>
        <dbReference type="Google" id="ProtNLM"/>
    </source>
</evidence>
<sequence>IGRGLVIFVGVANGDTEKDAQYLAQRTVNMRLFSDEVGRFNLSALDIQGELLLVSQFTLLADTKKGRRPSFTDAAPPTQAEQLFEQFVGQVRATGLKVETGRFQQYMQVEIHNDGPVTILLDSKR</sequence>
<reference evidence="2" key="1">
    <citation type="journal article" date="2014" name="Front. Microbiol.">
        <title>High frequency of phylogenetically diverse reductive dehalogenase-homologous genes in deep subseafloor sedimentary metagenomes.</title>
        <authorList>
            <person name="Kawai M."/>
            <person name="Futagami T."/>
            <person name="Toyoda A."/>
            <person name="Takaki Y."/>
            <person name="Nishi S."/>
            <person name="Hori S."/>
            <person name="Arai W."/>
            <person name="Tsubouchi T."/>
            <person name="Morono Y."/>
            <person name="Uchiyama I."/>
            <person name="Ito T."/>
            <person name="Fujiyama A."/>
            <person name="Inagaki F."/>
            <person name="Takami H."/>
        </authorList>
    </citation>
    <scope>NUCLEOTIDE SEQUENCE</scope>
    <source>
        <strain evidence="2">Expedition CK06-06</strain>
    </source>
</reference>
<dbReference type="GO" id="GO:0005737">
    <property type="term" value="C:cytoplasm"/>
    <property type="evidence" value="ECO:0007669"/>
    <property type="project" value="InterPro"/>
</dbReference>
<name>X1JXT2_9ZZZZ</name>
<dbReference type="AlphaFoldDB" id="X1JXT2"/>
<dbReference type="GO" id="GO:0051500">
    <property type="term" value="F:D-tyrosyl-tRNA(Tyr) deacylase activity"/>
    <property type="evidence" value="ECO:0007669"/>
    <property type="project" value="TreeGrafter"/>
</dbReference>
<gene>
    <name evidence="2" type="ORF">S03H2_63600</name>
</gene>